<feature type="compositionally biased region" description="Basic and acidic residues" evidence="1">
    <location>
        <begin position="214"/>
        <end position="225"/>
    </location>
</feature>
<feature type="region of interest" description="Disordered" evidence="1">
    <location>
        <begin position="182"/>
        <end position="357"/>
    </location>
</feature>
<organism evidence="2 3">
    <name type="scientific">Rhynchospora breviuscula</name>
    <dbReference type="NCBI Taxonomy" id="2022672"/>
    <lineage>
        <taxon>Eukaryota</taxon>
        <taxon>Viridiplantae</taxon>
        <taxon>Streptophyta</taxon>
        <taxon>Embryophyta</taxon>
        <taxon>Tracheophyta</taxon>
        <taxon>Spermatophyta</taxon>
        <taxon>Magnoliopsida</taxon>
        <taxon>Liliopsida</taxon>
        <taxon>Poales</taxon>
        <taxon>Cyperaceae</taxon>
        <taxon>Cyperoideae</taxon>
        <taxon>Rhynchosporeae</taxon>
        <taxon>Rhynchospora</taxon>
    </lineage>
</organism>
<dbReference type="OrthoDB" id="568248at2759"/>
<dbReference type="PANTHER" id="PTHR35698:SF2">
    <property type="entry name" value="DNA-BINDING PROTEIN RHL1"/>
    <property type="match status" value="1"/>
</dbReference>
<evidence type="ECO:0000313" key="3">
    <source>
        <dbReference type="Proteomes" id="UP001151287"/>
    </source>
</evidence>
<feature type="compositionally biased region" description="Basic and acidic residues" evidence="1">
    <location>
        <begin position="332"/>
        <end position="341"/>
    </location>
</feature>
<feature type="compositionally biased region" description="Polar residues" evidence="1">
    <location>
        <begin position="231"/>
        <end position="241"/>
    </location>
</feature>
<name>A0A9Q0CEG5_9POAL</name>
<keyword evidence="3" id="KW-1185">Reference proteome</keyword>
<dbReference type="Proteomes" id="UP001151287">
    <property type="component" value="Unassembled WGS sequence"/>
</dbReference>
<proteinExistence type="predicted"/>
<evidence type="ECO:0000313" key="2">
    <source>
        <dbReference type="EMBL" id="KAJ1692447.1"/>
    </source>
</evidence>
<protein>
    <recommendedName>
        <fullName evidence="4">DNA-binding protein RHL1</fullName>
    </recommendedName>
</protein>
<dbReference type="GO" id="GO:0003677">
    <property type="term" value="F:DNA binding"/>
    <property type="evidence" value="ECO:0007669"/>
    <property type="project" value="InterPro"/>
</dbReference>
<dbReference type="EMBL" id="JAMQYH010000003">
    <property type="protein sequence ID" value="KAJ1692447.1"/>
    <property type="molecule type" value="Genomic_DNA"/>
</dbReference>
<gene>
    <name evidence="2" type="ORF">LUZ63_009145</name>
</gene>
<evidence type="ECO:0008006" key="4">
    <source>
        <dbReference type="Google" id="ProtNLM"/>
    </source>
</evidence>
<sequence length="420" mass="46896">MVKKSDTKSGKNKSSTQPDDPEAEEKKRLRSLALSKKLLRRGAPPEVAAPLRPAKSVVKLDGRDLVKRGQRKSRFLFSLPGLLAPLSGGRIGELACLASKNPILYLEFPQGRMKLFGTHVYPKNKYLTLQLTRSSKGVMCEDIFESLIVFSEAWWIGTKEENPEERRLEFPQNLKDGKQEVECDFKGGAGSSDEASNDDKHGKGHAEPISPDLDLDKDNNDRTKGSAESPVRQSSRISAKSLNYAELSPSDASADADDEDKQTLDKLLGSESTPASSNLGKTESVKQKDPIFNAKEGSTVKEKSKSRKSSEENQSTKKPRVQATLSSLFQKAADKKEEASKSEPSSSTRRSERVATPRKNKSKVLTWKLHLFIFKERSYVTFLLFTVVQFVIHRYRFSFVVISVYMLDGTTLSKSFHICR</sequence>
<dbReference type="PANTHER" id="PTHR35698">
    <property type="entry name" value="DNA-BINDING PROTEIN RHL1"/>
    <property type="match status" value="1"/>
</dbReference>
<feature type="compositionally biased region" description="Basic and acidic residues" evidence="1">
    <location>
        <begin position="298"/>
        <end position="315"/>
    </location>
</feature>
<reference evidence="2" key="1">
    <citation type="journal article" date="2022" name="Cell">
        <title>Repeat-based holocentromeres influence genome architecture and karyotype evolution.</title>
        <authorList>
            <person name="Hofstatter P.G."/>
            <person name="Thangavel G."/>
            <person name="Lux T."/>
            <person name="Neumann P."/>
            <person name="Vondrak T."/>
            <person name="Novak P."/>
            <person name="Zhang M."/>
            <person name="Costa L."/>
            <person name="Castellani M."/>
            <person name="Scott A."/>
            <person name="Toegelov H."/>
            <person name="Fuchs J."/>
            <person name="Mata-Sucre Y."/>
            <person name="Dias Y."/>
            <person name="Vanzela A.L.L."/>
            <person name="Huettel B."/>
            <person name="Almeida C.C.S."/>
            <person name="Simkova H."/>
            <person name="Souza G."/>
            <person name="Pedrosa-Harand A."/>
            <person name="Macas J."/>
            <person name="Mayer K.F.X."/>
            <person name="Houben A."/>
            <person name="Marques A."/>
        </authorList>
    </citation>
    <scope>NUCLEOTIDE SEQUENCE</scope>
    <source>
        <strain evidence="2">RhyBre1mFocal</strain>
    </source>
</reference>
<comment type="caution">
    <text evidence="2">The sequence shown here is derived from an EMBL/GenBank/DDBJ whole genome shotgun (WGS) entry which is preliminary data.</text>
</comment>
<dbReference type="InterPro" id="IPR038859">
    <property type="entry name" value="RHL1"/>
</dbReference>
<evidence type="ECO:0000256" key="1">
    <source>
        <dbReference type="SAM" id="MobiDB-lite"/>
    </source>
</evidence>
<dbReference type="AlphaFoldDB" id="A0A9Q0CEG5"/>
<feature type="compositionally biased region" description="Polar residues" evidence="1">
    <location>
        <begin position="270"/>
        <end position="281"/>
    </location>
</feature>
<feature type="compositionally biased region" description="Basic and acidic residues" evidence="1">
    <location>
        <begin position="197"/>
        <end position="206"/>
    </location>
</feature>
<accession>A0A9Q0CEG5</accession>
<dbReference type="GO" id="GO:0042023">
    <property type="term" value="P:DNA endoreduplication"/>
    <property type="evidence" value="ECO:0007669"/>
    <property type="project" value="InterPro"/>
</dbReference>
<feature type="region of interest" description="Disordered" evidence="1">
    <location>
        <begin position="1"/>
        <end position="29"/>
    </location>
</feature>